<dbReference type="InterPro" id="IPR013785">
    <property type="entry name" value="Aldolase_TIM"/>
</dbReference>
<name>A0A8J3EE25_9RHOB</name>
<keyword evidence="5 7" id="KW-0456">Lyase</keyword>
<dbReference type="FunFam" id="3.20.20.70:FF:000201">
    <property type="entry name" value="Hydroxymethylglutaryl-CoA lyase"/>
    <property type="match status" value="1"/>
</dbReference>
<evidence type="ECO:0000313" key="7">
    <source>
        <dbReference type="EMBL" id="GGG61918.1"/>
    </source>
</evidence>
<dbReference type="InterPro" id="IPR000891">
    <property type="entry name" value="PYR_CT"/>
</dbReference>
<dbReference type="NCBIfam" id="NF004283">
    <property type="entry name" value="PRK05692.1"/>
    <property type="match status" value="1"/>
</dbReference>
<evidence type="ECO:0000259" key="6">
    <source>
        <dbReference type="PROSITE" id="PS50991"/>
    </source>
</evidence>
<evidence type="ECO:0000313" key="8">
    <source>
        <dbReference type="Proteomes" id="UP000617145"/>
    </source>
</evidence>
<reference evidence="7" key="2">
    <citation type="submission" date="2020-09" db="EMBL/GenBank/DDBJ databases">
        <authorList>
            <person name="Sun Q."/>
            <person name="Zhou Y."/>
        </authorList>
    </citation>
    <scope>NUCLEOTIDE SEQUENCE</scope>
    <source>
        <strain evidence="7">CGMCC 1.15762</strain>
    </source>
</reference>
<comment type="similarity">
    <text evidence="2">Belongs to the HMG-CoA lyase family.</text>
</comment>
<dbReference type="AlphaFoldDB" id="A0A8J3EE25"/>
<dbReference type="PANTHER" id="PTHR42738:SF7">
    <property type="entry name" value="HYDROXYMETHYLGLUTARYL-COA LYASE"/>
    <property type="match status" value="1"/>
</dbReference>
<evidence type="ECO:0000256" key="2">
    <source>
        <dbReference type="ARBA" id="ARBA00009405"/>
    </source>
</evidence>
<dbReference type="InterPro" id="IPR043594">
    <property type="entry name" value="HMGL"/>
</dbReference>
<protein>
    <recommendedName>
        <fullName evidence="3">hydroxymethylglutaryl-CoA lyase</fullName>
        <ecNumber evidence="3">4.1.3.4</ecNumber>
    </recommendedName>
</protein>
<dbReference type="Pfam" id="PF00682">
    <property type="entry name" value="HMGL-like"/>
    <property type="match status" value="1"/>
</dbReference>
<dbReference type="PANTHER" id="PTHR42738">
    <property type="entry name" value="HYDROXYMETHYLGLUTARYL-COA LYASE"/>
    <property type="match status" value="1"/>
</dbReference>
<comment type="caution">
    <text evidence="7">The sequence shown here is derived from an EMBL/GenBank/DDBJ whole genome shotgun (WGS) entry which is preliminary data.</text>
</comment>
<evidence type="ECO:0000256" key="3">
    <source>
        <dbReference type="ARBA" id="ARBA00012910"/>
    </source>
</evidence>
<reference evidence="7" key="1">
    <citation type="journal article" date="2014" name="Int. J. Syst. Evol. Microbiol.">
        <title>Complete genome sequence of Corynebacterium casei LMG S-19264T (=DSM 44701T), isolated from a smear-ripened cheese.</title>
        <authorList>
            <consortium name="US DOE Joint Genome Institute (JGI-PGF)"/>
            <person name="Walter F."/>
            <person name="Albersmeier A."/>
            <person name="Kalinowski J."/>
            <person name="Ruckert C."/>
        </authorList>
    </citation>
    <scope>NUCLEOTIDE SEQUENCE</scope>
    <source>
        <strain evidence="7">CGMCC 1.15762</strain>
    </source>
</reference>
<dbReference type="GO" id="GO:0006552">
    <property type="term" value="P:L-leucine catabolic process"/>
    <property type="evidence" value="ECO:0007669"/>
    <property type="project" value="TreeGrafter"/>
</dbReference>
<gene>
    <name evidence="7" type="primary">hmgL</name>
    <name evidence="7" type="ORF">GCM10011415_05120</name>
</gene>
<evidence type="ECO:0000256" key="4">
    <source>
        <dbReference type="ARBA" id="ARBA00022723"/>
    </source>
</evidence>
<evidence type="ECO:0000256" key="5">
    <source>
        <dbReference type="ARBA" id="ARBA00023239"/>
    </source>
</evidence>
<dbReference type="SUPFAM" id="SSF51569">
    <property type="entry name" value="Aldolase"/>
    <property type="match status" value="1"/>
</dbReference>
<dbReference type="GO" id="GO:0046951">
    <property type="term" value="P:ketone body biosynthetic process"/>
    <property type="evidence" value="ECO:0007669"/>
    <property type="project" value="TreeGrafter"/>
</dbReference>
<dbReference type="GO" id="GO:0046872">
    <property type="term" value="F:metal ion binding"/>
    <property type="evidence" value="ECO:0007669"/>
    <property type="project" value="UniProtKB-KW"/>
</dbReference>
<dbReference type="EC" id="4.1.3.4" evidence="3"/>
<dbReference type="Gene3D" id="3.20.20.70">
    <property type="entry name" value="Aldolase class I"/>
    <property type="match status" value="1"/>
</dbReference>
<dbReference type="EMBL" id="BMJV01000001">
    <property type="protein sequence ID" value="GGG61918.1"/>
    <property type="molecule type" value="Genomic_DNA"/>
</dbReference>
<dbReference type="Proteomes" id="UP000617145">
    <property type="component" value="Unassembled WGS sequence"/>
</dbReference>
<evidence type="ECO:0000256" key="1">
    <source>
        <dbReference type="ARBA" id="ARBA00005143"/>
    </source>
</evidence>
<keyword evidence="4" id="KW-0479">Metal-binding</keyword>
<dbReference type="PROSITE" id="PS50991">
    <property type="entry name" value="PYR_CT"/>
    <property type="match status" value="1"/>
</dbReference>
<dbReference type="RefSeq" id="WP_188788501.1">
    <property type="nucleotide sequence ID" value="NZ_BMJV01000001.1"/>
</dbReference>
<organism evidence="7 8">
    <name type="scientific">Salipiger pallidus</name>
    <dbReference type="NCBI Taxonomy" id="1775170"/>
    <lineage>
        <taxon>Bacteria</taxon>
        <taxon>Pseudomonadati</taxon>
        <taxon>Pseudomonadota</taxon>
        <taxon>Alphaproteobacteria</taxon>
        <taxon>Rhodobacterales</taxon>
        <taxon>Roseobacteraceae</taxon>
        <taxon>Salipiger</taxon>
    </lineage>
</organism>
<comment type="pathway">
    <text evidence="1">Metabolic intermediate metabolism; (S)-3-hydroxy-3-methylglutaryl-CoA degradation; acetoacetate from (S)-3-hydroxy-3-methylglutaryl-CoA: step 1/1.</text>
</comment>
<accession>A0A8J3EE25</accession>
<sequence length="283" mass="29598">MTETVEIFEVGPRDGLQNEPRDIAVADKVALVDCLSRAGFRRIECASFVSPKWVPQMASSAEVLAGIRRERGVSYAALTPNMKGFEAAMAAKADEVAIFGSASEGFSRANINASIDESLNRFRPVAEAALARGVKVRGYVSCVVECPYYGKVAPDGVARVVAALRDMGCYEVSLGDTIGRGTPEAVEAMLAAVLDEVPAAQLAGHFHDTAGRALDNVEVSLVRGLRVFDAAVGGLGGCPYAPGAAGNVATEVLAARLADLGYDTGLDMGIVQEAAQMARAMRG</sequence>
<feature type="domain" description="Pyruvate carboxyltransferase" evidence="6">
    <location>
        <begin position="5"/>
        <end position="272"/>
    </location>
</feature>
<dbReference type="GO" id="GO:0004419">
    <property type="term" value="F:hydroxymethylglutaryl-CoA lyase activity"/>
    <property type="evidence" value="ECO:0007669"/>
    <property type="project" value="UniProtKB-EC"/>
</dbReference>
<dbReference type="CDD" id="cd07938">
    <property type="entry name" value="DRE_TIM_HMGL"/>
    <property type="match status" value="1"/>
</dbReference>
<keyword evidence="8" id="KW-1185">Reference proteome</keyword>
<proteinExistence type="inferred from homology"/>